<dbReference type="PANTHER" id="PTHR36871:SF1">
    <property type="entry name" value="COILED-COIL DOMAIN-CONTAINING PROTEIN 190"/>
    <property type="match status" value="1"/>
</dbReference>
<evidence type="ECO:0000256" key="1">
    <source>
        <dbReference type="SAM" id="MobiDB-lite"/>
    </source>
</evidence>
<sequence>MDIDSHITHKKNSENDLVWRHNRKLSLEIDRIKSIENVLVKNIDKKMNIVQREIKSFGYSEEKKKNIAAEKFPIYLPFWKEWKFSGLKRQTDVSRNKEINISKINKTNSSLKDKIRSFIQNMSRGEDKPFIKSELVAQDITEGETNERLLSVNPGAVGMDSNTASEVIVQEKLAALGATDDDKQVENINKKTDDTFEEKPNESIRRTSSLTLSSWGQSVALQSQVNSNTPLLVLPSIYPLDAALGGSTTQESDRFCPEITQKPFYTSDFNLQDITKNQYITQSRNNTVSSVNDMMASKRNTQRRSSIAVSPRELNTLLKKELNIKENNGHLSQVSGQTRTTRRHSVLPNLDKFYEAHQSDDNVFRVSQSLRSETEVSDIHKGNKKQEYKRRKSMTKAPVLDREIYNADGSLRAIYCLPSLEESWTQARRAHYIRSRYSIDKGLSIEEIFSAGDNDNIEESDTNTAS</sequence>
<evidence type="ECO:0000313" key="2">
    <source>
        <dbReference type="EMBL" id="KOF85512.1"/>
    </source>
</evidence>
<dbReference type="InterPro" id="IPR031525">
    <property type="entry name" value="CC190"/>
</dbReference>
<name>A0A0L8H8I1_OCTBM</name>
<feature type="compositionally biased region" description="Basic and acidic residues" evidence="1">
    <location>
        <begin position="375"/>
        <end position="386"/>
    </location>
</feature>
<reference evidence="2" key="1">
    <citation type="submission" date="2015-07" db="EMBL/GenBank/DDBJ databases">
        <title>MeaNS - Measles Nucleotide Surveillance Program.</title>
        <authorList>
            <person name="Tran T."/>
            <person name="Druce J."/>
        </authorList>
    </citation>
    <scope>NUCLEOTIDE SEQUENCE</scope>
    <source>
        <strain evidence="2">UCB-OBI-ISO-001</strain>
        <tissue evidence="2">Gonad</tissue>
    </source>
</reference>
<protein>
    <submittedName>
        <fullName evidence="2">Uncharacterized protein</fullName>
    </submittedName>
</protein>
<organism evidence="2">
    <name type="scientific">Octopus bimaculoides</name>
    <name type="common">California two-spotted octopus</name>
    <dbReference type="NCBI Taxonomy" id="37653"/>
    <lineage>
        <taxon>Eukaryota</taxon>
        <taxon>Metazoa</taxon>
        <taxon>Spiralia</taxon>
        <taxon>Lophotrochozoa</taxon>
        <taxon>Mollusca</taxon>
        <taxon>Cephalopoda</taxon>
        <taxon>Coleoidea</taxon>
        <taxon>Octopodiformes</taxon>
        <taxon>Octopoda</taxon>
        <taxon>Incirrata</taxon>
        <taxon>Octopodidae</taxon>
        <taxon>Octopus</taxon>
    </lineage>
</organism>
<accession>A0A0L8H8I1</accession>
<proteinExistence type="predicted"/>
<dbReference type="EMBL" id="KQ418870">
    <property type="protein sequence ID" value="KOF85512.1"/>
    <property type="molecule type" value="Genomic_DNA"/>
</dbReference>
<feature type="region of interest" description="Disordered" evidence="1">
    <location>
        <begin position="375"/>
        <end position="394"/>
    </location>
</feature>
<dbReference type="AlphaFoldDB" id="A0A0L8H8I1"/>
<gene>
    <name evidence="2" type="ORF">OCBIM_22020182mg</name>
</gene>
<dbReference type="PANTHER" id="PTHR36871">
    <property type="entry name" value="COILED-COIL DOMAIN-CONTAINING PROTEIN 190"/>
    <property type="match status" value="1"/>
</dbReference>